<organism evidence="2 3">
    <name type="scientific">Xanthocytophaga flava</name>
    <dbReference type="NCBI Taxonomy" id="3048013"/>
    <lineage>
        <taxon>Bacteria</taxon>
        <taxon>Pseudomonadati</taxon>
        <taxon>Bacteroidota</taxon>
        <taxon>Cytophagia</taxon>
        <taxon>Cytophagales</taxon>
        <taxon>Rhodocytophagaceae</taxon>
        <taxon>Xanthocytophaga</taxon>
    </lineage>
</organism>
<keyword evidence="1" id="KW-0472">Membrane</keyword>
<evidence type="ECO:0000313" key="3">
    <source>
        <dbReference type="Proteomes" id="UP001241110"/>
    </source>
</evidence>
<comment type="caution">
    <text evidence="2">The sequence shown here is derived from an EMBL/GenBank/DDBJ whole genome shotgun (WGS) entry which is preliminary data.</text>
</comment>
<dbReference type="Proteomes" id="UP001241110">
    <property type="component" value="Unassembled WGS sequence"/>
</dbReference>
<evidence type="ECO:0000313" key="2">
    <source>
        <dbReference type="EMBL" id="MDJ1480890.1"/>
    </source>
</evidence>
<name>A0AAE3QNY3_9BACT</name>
<protein>
    <submittedName>
        <fullName evidence="2">Uncharacterized protein</fullName>
    </submittedName>
</protein>
<evidence type="ECO:0000256" key="1">
    <source>
        <dbReference type="SAM" id="Phobius"/>
    </source>
</evidence>
<keyword evidence="1" id="KW-0812">Transmembrane</keyword>
<proteinExistence type="predicted"/>
<keyword evidence="1" id="KW-1133">Transmembrane helix</keyword>
<accession>A0AAE3QNY3</accession>
<dbReference type="RefSeq" id="WP_313977963.1">
    <property type="nucleotide sequence ID" value="NZ_JASJOS010000004.1"/>
</dbReference>
<gene>
    <name evidence="2" type="ORF">QNI16_10380</name>
</gene>
<sequence length="162" mass="18664">MASEKVLTALESLHKELEKLEPAIKHVEAAQQVTQLVKGITQKHVDLLAEIKNDEFKHKEKLTTLFSKELTALTEENKKLQENTYAIQQVIRTEQESLNKLKNNIHDFHEKLEKIDFPGRLDVLNDNVLNISKLLKKQQLNSYITWILIAIGITLVTVLMSR</sequence>
<reference evidence="2" key="1">
    <citation type="submission" date="2023-05" db="EMBL/GenBank/DDBJ databases">
        <authorList>
            <person name="Zhang X."/>
        </authorList>
    </citation>
    <scope>NUCLEOTIDE SEQUENCE</scope>
    <source>
        <strain evidence="2">YF14B1</strain>
    </source>
</reference>
<dbReference type="EMBL" id="JASJOS010000004">
    <property type="protein sequence ID" value="MDJ1480890.1"/>
    <property type="molecule type" value="Genomic_DNA"/>
</dbReference>
<feature type="transmembrane region" description="Helical" evidence="1">
    <location>
        <begin position="143"/>
        <end position="161"/>
    </location>
</feature>
<dbReference type="AlphaFoldDB" id="A0AAE3QNY3"/>